<dbReference type="EMBL" id="CAJA01000451">
    <property type="protein sequence ID" value="CCH75101.1"/>
    <property type="molecule type" value="Genomic_DNA"/>
</dbReference>
<dbReference type="AlphaFoldDB" id="W6K1Y8"/>
<keyword evidence="2" id="KW-1185">Reference proteome</keyword>
<comment type="caution">
    <text evidence="1">The sequence shown here is derived from an EMBL/GenBank/DDBJ whole genome shotgun (WGS) entry which is preliminary data.</text>
</comment>
<gene>
    <name evidence="1" type="ORF">BN11_5040016</name>
</gene>
<dbReference type="Proteomes" id="UP000035763">
    <property type="component" value="Unassembled WGS sequence"/>
</dbReference>
<accession>W6K1Y8</accession>
<sequence length="28" mass="3257">MPWADIARTQGLHHTTISSRIGHWRAEQ</sequence>
<protein>
    <submittedName>
        <fullName evidence="1">Uncharacterized protein</fullName>
    </submittedName>
</protein>
<evidence type="ECO:0000313" key="2">
    <source>
        <dbReference type="Proteomes" id="UP000035763"/>
    </source>
</evidence>
<evidence type="ECO:0000313" key="1">
    <source>
        <dbReference type="EMBL" id="CCH75101.1"/>
    </source>
</evidence>
<proteinExistence type="predicted"/>
<reference evidence="1 2" key="1">
    <citation type="journal article" date="2013" name="ISME J.">
        <title>A metabolic model for members of the genus Tetrasphaera involved in enhanced biological phosphorus removal.</title>
        <authorList>
            <person name="Kristiansen R."/>
            <person name="Nguyen H.T.T."/>
            <person name="Saunders A.M."/>
            <person name="Nielsen J.L."/>
            <person name="Wimmer R."/>
            <person name="Le V.Q."/>
            <person name="McIlroy S.J."/>
            <person name="Petrovski S."/>
            <person name="Seviour R.J."/>
            <person name="Calteau A."/>
            <person name="Nielsen K.L."/>
            <person name="Nielsen P.H."/>
        </authorList>
    </citation>
    <scope>NUCLEOTIDE SEQUENCE [LARGE SCALE GENOMIC DNA]</scope>
    <source>
        <strain evidence="1 2">Ben110</strain>
    </source>
</reference>
<organism evidence="1 2">
    <name type="scientific">Nostocoides australiense Ben110</name>
    <dbReference type="NCBI Taxonomy" id="1193182"/>
    <lineage>
        <taxon>Bacteria</taxon>
        <taxon>Bacillati</taxon>
        <taxon>Actinomycetota</taxon>
        <taxon>Actinomycetes</taxon>
        <taxon>Micrococcales</taxon>
        <taxon>Intrasporangiaceae</taxon>
        <taxon>Nostocoides</taxon>
    </lineage>
</organism>
<name>W6K1Y8_9MICO</name>